<name>A0A8H9JS28_LISMN</name>
<accession>A0A8H9JS28</accession>
<comment type="caution">
    <text evidence="1">The sequence shown here is derived from an EMBL/GenBank/DDBJ whole genome shotgun (WGS) entry which is preliminary data.</text>
</comment>
<evidence type="ECO:0000313" key="1">
    <source>
        <dbReference type="EMBL" id="HAO5921788.1"/>
    </source>
</evidence>
<dbReference type="EMBL" id="DABXZF010000006">
    <property type="protein sequence ID" value="HAO5921788.1"/>
    <property type="molecule type" value="Genomic_DNA"/>
</dbReference>
<sequence length="48" mass="5725">MTAEKIENNELLYKIDLLSKEHNECNQNLFYQAFKKSKLLLPVILKEE</sequence>
<protein>
    <submittedName>
        <fullName evidence="1">Enhanced serine sensitivity protein SseB</fullName>
    </submittedName>
</protein>
<organism evidence="1">
    <name type="scientific">Listeria monocytogenes</name>
    <dbReference type="NCBI Taxonomy" id="1639"/>
    <lineage>
        <taxon>Bacteria</taxon>
        <taxon>Bacillati</taxon>
        <taxon>Bacillota</taxon>
        <taxon>Bacilli</taxon>
        <taxon>Bacillales</taxon>
        <taxon>Listeriaceae</taxon>
        <taxon>Listeria</taxon>
    </lineage>
</organism>
<dbReference type="Proteomes" id="UP000853596">
    <property type="component" value="Unassembled WGS sequence"/>
</dbReference>
<gene>
    <name evidence="1" type="ORF">IP987_000973</name>
</gene>
<feature type="non-terminal residue" evidence="1">
    <location>
        <position position="48"/>
    </location>
</feature>
<proteinExistence type="predicted"/>
<dbReference type="AlphaFoldDB" id="A0A8H9JS28"/>
<reference evidence="1" key="2">
    <citation type="submission" date="2020-10" db="EMBL/GenBank/DDBJ databases">
        <authorList>
            <consortium name="NCBI Pathogen Detection Project"/>
        </authorList>
    </citation>
    <scope>NUCLEOTIDE SEQUENCE</scope>
    <source>
        <strain evidence="1">SFBRL218_S4</strain>
    </source>
</reference>
<reference evidence="1" key="1">
    <citation type="journal article" date="2018" name="Genome Biol.">
        <title>SKESA: strategic k-mer extension for scrupulous assemblies.</title>
        <authorList>
            <person name="Souvorov A."/>
            <person name="Agarwala R."/>
            <person name="Lipman D.J."/>
        </authorList>
    </citation>
    <scope>NUCLEOTIDE SEQUENCE</scope>
    <source>
        <strain evidence="1">SFBRL218_S4</strain>
    </source>
</reference>